<evidence type="ECO:0000313" key="2">
    <source>
        <dbReference type="EMBL" id="KAJ5081429.1"/>
    </source>
</evidence>
<accession>A0A9W9EGL8</accession>
<sequence length="186" mass="20446">MAAVRLRKAFRYPEDSDEEHEELDEVEQERVIQRLQGQNDARNAQYSLIFTIIPLLSATIFLPSVLSAASVAERFLSLVGLASLSVTAYIMRTSPLRLDPKGKKPMSVADERLARIRAVLVPANGAVCLLLAVLYCFIGAGSSYGSRPVLYLIPGAMLVTILLAQQVMLSVDLTSLKDLQYEYKGA</sequence>
<keyword evidence="1" id="KW-0812">Transmembrane</keyword>
<evidence type="ECO:0000313" key="3">
    <source>
        <dbReference type="Proteomes" id="UP001141434"/>
    </source>
</evidence>
<reference evidence="2" key="2">
    <citation type="journal article" date="2023" name="IMA Fungus">
        <title>Comparative genomic study of the Penicillium genus elucidates a diverse pangenome and 15 lateral gene transfer events.</title>
        <authorList>
            <person name="Petersen C."/>
            <person name="Sorensen T."/>
            <person name="Nielsen M.R."/>
            <person name="Sondergaard T.E."/>
            <person name="Sorensen J.L."/>
            <person name="Fitzpatrick D.A."/>
            <person name="Frisvad J.C."/>
            <person name="Nielsen K.L."/>
        </authorList>
    </citation>
    <scope>NUCLEOTIDE SEQUENCE</scope>
    <source>
        <strain evidence="2">IBT 34128</strain>
    </source>
</reference>
<dbReference type="EMBL" id="JAPMSZ010000012">
    <property type="protein sequence ID" value="KAJ5081429.1"/>
    <property type="molecule type" value="Genomic_DNA"/>
</dbReference>
<protein>
    <submittedName>
        <fullName evidence="2">Uncharacterized protein</fullName>
    </submittedName>
</protein>
<reference evidence="2" key="1">
    <citation type="submission" date="2022-11" db="EMBL/GenBank/DDBJ databases">
        <authorList>
            <person name="Petersen C."/>
        </authorList>
    </citation>
    <scope>NUCLEOTIDE SEQUENCE</scope>
    <source>
        <strain evidence="2">IBT 34128</strain>
    </source>
</reference>
<keyword evidence="1" id="KW-0472">Membrane</keyword>
<keyword evidence="1" id="KW-1133">Transmembrane helix</keyword>
<comment type="caution">
    <text evidence="2">The sequence shown here is derived from an EMBL/GenBank/DDBJ whole genome shotgun (WGS) entry which is preliminary data.</text>
</comment>
<dbReference type="RefSeq" id="XP_056506716.1">
    <property type="nucleotide sequence ID" value="XM_056660218.1"/>
</dbReference>
<dbReference type="GeneID" id="81399387"/>
<name>A0A9W9EGL8_9EURO</name>
<feature type="transmembrane region" description="Helical" evidence="1">
    <location>
        <begin position="75"/>
        <end position="98"/>
    </location>
</feature>
<dbReference type="Proteomes" id="UP001141434">
    <property type="component" value="Unassembled WGS sequence"/>
</dbReference>
<proteinExistence type="predicted"/>
<dbReference type="OrthoDB" id="3358048at2759"/>
<feature type="transmembrane region" description="Helical" evidence="1">
    <location>
        <begin position="48"/>
        <end position="69"/>
    </location>
</feature>
<keyword evidence="3" id="KW-1185">Reference proteome</keyword>
<feature type="transmembrane region" description="Helical" evidence="1">
    <location>
        <begin position="119"/>
        <end position="143"/>
    </location>
</feature>
<dbReference type="AlphaFoldDB" id="A0A9W9EGL8"/>
<gene>
    <name evidence="2" type="ORF">NUU61_009693</name>
</gene>
<organism evidence="2 3">
    <name type="scientific">Penicillium alfredii</name>
    <dbReference type="NCBI Taxonomy" id="1506179"/>
    <lineage>
        <taxon>Eukaryota</taxon>
        <taxon>Fungi</taxon>
        <taxon>Dikarya</taxon>
        <taxon>Ascomycota</taxon>
        <taxon>Pezizomycotina</taxon>
        <taxon>Eurotiomycetes</taxon>
        <taxon>Eurotiomycetidae</taxon>
        <taxon>Eurotiales</taxon>
        <taxon>Aspergillaceae</taxon>
        <taxon>Penicillium</taxon>
    </lineage>
</organism>
<evidence type="ECO:0000256" key="1">
    <source>
        <dbReference type="SAM" id="Phobius"/>
    </source>
</evidence>
<feature type="transmembrane region" description="Helical" evidence="1">
    <location>
        <begin position="149"/>
        <end position="171"/>
    </location>
</feature>